<proteinExistence type="predicted"/>
<evidence type="ECO:0000313" key="1">
    <source>
        <dbReference type="EMBL" id="GJT30312.1"/>
    </source>
</evidence>
<comment type="caution">
    <text evidence="1">The sequence shown here is derived from an EMBL/GenBank/DDBJ whole genome shotgun (WGS) entry which is preliminary data.</text>
</comment>
<sequence length="321" mass="35780">MTEFPQMDSGLAVPIFNQGDDPIACLNKEMDFLIVVASSRFHSTNNQLRTSSNLKNQATIQDDRVTMQQVQGRQGQSYAGTSYKGNATSFGGIIQEFKENAMLAEAQESSQILDEEQLAFLADLGIPDGQAAQTTILNTDDFQTEDLDAYDSDCDDVSNAKKSQRIKPTLYDGSAISSQHAASPMIDDKETLILEEVSRYKMLAKQNDPMSKEKKVNTTPINYVELNRLSKDFGKHFVPQQELSTKQAFWLQTSHPNTDQSASSPVKIKAPKELPKVSLVNTSLKKLRYHLGQFDIVVKNQITPDAITEGEWGLNTLKLFF</sequence>
<keyword evidence="2" id="KW-1185">Reference proteome</keyword>
<organism evidence="1 2">
    <name type="scientific">Tanacetum coccineum</name>
    <dbReference type="NCBI Taxonomy" id="301880"/>
    <lineage>
        <taxon>Eukaryota</taxon>
        <taxon>Viridiplantae</taxon>
        <taxon>Streptophyta</taxon>
        <taxon>Embryophyta</taxon>
        <taxon>Tracheophyta</taxon>
        <taxon>Spermatophyta</taxon>
        <taxon>Magnoliopsida</taxon>
        <taxon>eudicotyledons</taxon>
        <taxon>Gunneridae</taxon>
        <taxon>Pentapetalae</taxon>
        <taxon>asterids</taxon>
        <taxon>campanulids</taxon>
        <taxon>Asterales</taxon>
        <taxon>Asteraceae</taxon>
        <taxon>Asteroideae</taxon>
        <taxon>Anthemideae</taxon>
        <taxon>Anthemidinae</taxon>
        <taxon>Tanacetum</taxon>
    </lineage>
</organism>
<reference evidence="1" key="2">
    <citation type="submission" date="2022-01" db="EMBL/GenBank/DDBJ databases">
        <authorList>
            <person name="Yamashiro T."/>
            <person name="Shiraishi A."/>
            <person name="Satake H."/>
            <person name="Nakayama K."/>
        </authorList>
    </citation>
    <scope>NUCLEOTIDE SEQUENCE</scope>
</reference>
<dbReference type="EMBL" id="BQNB010014615">
    <property type="protein sequence ID" value="GJT30312.1"/>
    <property type="molecule type" value="Genomic_DNA"/>
</dbReference>
<gene>
    <name evidence="1" type="ORF">Tco_0910587</name>
</gene>
<dbReference type="Proteomes" id="UP001151760">
    <property type="component" value="Unassembled WGS sequence"/>
</dbReference>
<name>A0ABQ5CUY0_9ASTR</name>
<protein>
    <submittedName>
        <fullName evidence="1">Uncharacterized protein</fullName>
    </submittedName>
</protein>
<reference evidence="1" key="1">
    <citation type="journal article" date="2022" name="Int. J. Mol. Sci.">
        <title>Draft Genome of Tanacetum Coccineum: Genomic Comparison of Closely Related Tanacetum-Family Plants.</title>
        <authorList>
            <person name="Yamashiro T."/>
            <person name="Shiraishi A."/>
            <person name="Nakayama K."/>
            <person name="Satake H."/>
        </authorList>
    </citation>
    <scope>NUCLEOTIDE SEQUENCE</scope>
</reference>
<accession>A0ABQ5CUY0</accession>
<evidence type="ECO:0000313" key="2">
    <source>
        <dbReference type="Proteomes" id="UP001151760"/>
    </source>
</evidence>